<feature type="transmembrane region" description="Helical" evidence="2">
    <location>
        <begin position="225"/>
        <end position="251"/>
    </location>
</feature>
<keyword evidence="2" id="KW-0472">Membrane</keyword>
<sequence length="346" mass="38604">MAFNIAVSPSLFREQNHDHPWTEPLIFDFNRAQRILGYVDFAFECLSLVAVVTFFACTCVMSNSHGRLKGLAFALFSWALWDISSVIPWIFSFARIKTSNYFNIDFMAGYFFFVAASCFVVFVLYSLAHGFLDRLADAGRPFATAMKAHWVVLGFLVALSLADWGLFVAYVVLLISEQDTLLAEPFAKLDGVRACIFCAIAIEILLWSIYIAVKASSRRFASKVPPSLILAALSWFGFTVMYCIIGIRFDFIEDLSVPDYQSLVMSVCEFVFCVGLFVGIILCLLNWRQLQDPQEKPAAVMHESHDTAAQIPAVPAPEGGPYRAYQASHNGSASISQPSEAQRQQV</sequence>
<dbReference type="AlphaFoldDB" id="A0A9W9P7F9"/>
<feature type="transmembrane region" description="Helical" evidence="2">
    <location>
        <begin position="263"/>
        <end position="287"/>
    </location>
</feature>
<feature type="region of interest" description="Disordered" evidence="1">
    <location>
        <begin position="311"/>
        <end position="346"/>
    </location>
</feature>
<protein>
    <submittedName>
        <fullName evidence="3">Uncharacterized protein</fullName>
    </submittedName>
</protein>
<name>A0A9W9P7F9_9EURO</name>
<dbReference type="EMBL" id="JAPQKS010000003">
    <property type="protein sequence ID" value="KAJ5239192.1"/>
    <property type="molecule type" value="Genomic_DNA"/>
</dbReference>
<accession>A0A9W9P7F9</accession>
<evidence type="ECO:0000256" key="1">
    <source>
        <dbReference type="SAM" id="MobiDB-lite"/>
    </source>
</evidence>
<keyword evidence="4" id="KW-1185">Reference proteome</keyword>
<gene>
    <name evidence="3" type="ORF">N7468_003811</name>
</gene>
<dbReference type="Proteomes" id="UP001150941">
    <property type="component" value="Unassembled WGS sequence"/>
</dbReference>
<feature type="transmembrane region" description="Helical" evidence="2">
    <location>
        <begin position="191"/>
        <end position="213"/>
    </location>
</feature>
<dbReference type="RefSeq" id="XP_058332111.1">
    <property type="nucleotide sequence ID" value="XM_058473108.1"/>
</dbReference>
<keyword evidence="2" id="KW-1133">Transmembrane helix</keyword>
<dbReference type="OrthoDB" id="4504921at2759"/>
<reference evidence="3" key="1">
    <citation type="submission" date="2022-11" db="EMBL/GenBank/DDBJ databases">
        <authorList>
            <person name="Petersen C."/>
        </authorList>
    </citation>
    <scope>NUCLEOTIDE SEQUENCE</scope>
    <source>
        <strain evidence="3">IBT 19713</strain>
    </source>
</reference>
<feature type="transmembrane region" description="Helical" evidence="2">
    <location>
        <begin position="106"/>
        <end position="127"/>
    </location>
</feature>
<proteinExistence type="predicted"/>
<evidence type="ECO:0000313" key="3">
    <source>
        <dbReference type="EMBL" id="KAJ5239192.1"/>
    </source>
</evidence>
<feature type="transmembrane region" description="Helical" evidence="2">
    <location>
        <begin position="148"/>
        <end position="171"/>
    </location>
</feature>
<dbReference type="GeneID" id="83200411"/>
<evidence type="ECO:0000313" key="4">
    <source>
        <dbReference type="Proteomes" id="UP001150941"/>
    </source>
</evidence>
<organism evidence="3 4">
    <name type="scientific">Penicillium chermesinum</name>
    <dbReference type="NCBI Taxonomy" id="63820"/>
    <lineage>
        <taxon>Eukaryota</taxon>
        <taxon>Fungi</taxon>
        <taxon>Dikarya</taxon>
        <taxon>Ascomycota</taxon>
        <taxon>Pezizomycotina</taxon>
        <taxon>Eurotiomycetes</taxon>
        <taxon>Eurotiomycetidae</taxon>
        <taxon>Eurotiales</taxon>
        <taxon>Aspergillaceae</taxon>
        <taxon>Penicillium</taxon>
    </lineage>
</organism>
<feature type="transmembrane region" description="Helical" evidence="2">
    <location>
        <begin position="73"/>
        <end position="94"/>
    </location>
</feature>
<keyword evidence="2" id="KW-0812">Transmembrane</keyword>
<evidence type="ECO:0000256" key="2">
    <source>
        <dbReference type="SAM" id="Phobius"/>
    </source>
</evidence>
<feature type="transmembrane region" description="Helical" evidence="2">
    <location>
        <begin position="41"/>
        <end position="61"/>
    </location>
</feature>
<comment type="caution">
    <text evidence="3">The sequence shown here is derived from an EMBL/GenBank/DDBJ whole genome shotgun (WGS) entry which is preliminary data.</text>
</comment>
<feature type="compositionally biased region" description="Polar residues" evidence="1">
    <location>
        <begin position="327"/>
        <end position="346"/>
    </location>
</feature>
<reference evidence="3" key="2">
    <citation type="journal article" date="2023" name="IMA Fungus">
        <title>Comparative genomic study of the Penicillium genus elucidates a diverse pangenome and 15 lateral gene transfer events.</title>
        <authorList>
            <person name="Petersen C."/>
            <person name="Sorensen T."/>
            <person name="Nielsen M.R."/>
            <person name="Sondergaard T.E."/>
            <person name="Sorensen J.L."/>
            <person name="Fitzpatrick D.A."/>
            <person name="Frisvad J.C."/>
            <person name="Nielsen K.L."/>
        </authorList>
    </citation>
    <scope>NUCLEOTIDE SEQUENCE</scope>
    <source>
        <strain evidence="3">IBT 19713</strain>
    </source>
</reference>